<name>A0A9Q4MJS7_XYLFS</name>
<gene>
    <name evidence="1" type="ORF">FG476_10990</name>
</gene>
<comment type="caution">
    <text evidence="1">The sequence shown here is derived from an EMBL/GenBank/DDBJ whole genome shotgun (WGS) entry which is preliminary data.</text>
</comment>
<protein>
    <submittedName>
        <fullName evidence="1">Uncharacterized protein</fullName>
    </submittedName>
</protein>
<dbReference type="Proteomes" id="UP000474061">
    <property type="component" value="Unassembled WGS sequence"/>
</dbReference>
<reference evidence="1" key="2">
    <citation type="journal article" date="2020" name="Appl. Environ. Microbiol.">
        <title>Multiple intercontinental introductions associated with the emergence of a plant pathogen in Europe.</title>
        <authorList>
            <person name="Landa B.B."/>
            <person name="Castillo A.I."/>
            <person name="Giampetruzzi A."/>
            <person name="Kahn A."/>
            <person name="Roman-Ecija M."/>
            <person name="Velasco-Amo M.P."/>
            <person name="Navas-Cortes J.A."/>
            <person name="Marco-Noales E."/>
            <person name="Barbe S."/>
            <person name="Moralejo E."/>
            <person name="Coletta-Filho H.D."/>
            <person name="Saldarelli P."/>
            <person name="Saponari M."/>
            <person name="Almeida R.P.P."/>
        </authorList>
    </citation>
    <scope>NUCLEOTIDE SEQUENCE</scope>
    <source>
        <strain evidence="1">XYL1981</strain>
    </source>
</reference>
<dbReference type="EMBL" id="VDCJ01000352">
    <property type="protein sequence ID" value="MRU24557.1"/>
    <property type="molecule type" value="Genomic_DNA"/>
</dbReference>
<sequence>MSKKMRRERCSVRLRRTAVLHIYTGLLKTSAANSEGKRAPLSESVLDGQHCKAQRLLRWGTYRAIKVQVRVGWMEPGQTALAHTSVEQDATSISAISSTLGYEKQMHK</sequence>
<accession>A0A9Q4MJS7</accession>
<reference evidence="1" key="1">
    <citation type="submission" date="2019-05" db="EMBL/GenBank/DDBJ databases">
        <authorList>
            <person name="Castillo A."/>
            <person name="Giampetruzzi A."/>
            <person name="Landa B."/>
            <person name="Saponari M."/>
            <person name="Almeida R.P.P."/>
            <person name="Moralejo E."/>
            <person name="Marco-Noales E."/>
            <person name="Velasco-Amo M.P."/>
            <person name="Roman-Ecija M."/>
            <person name="Navarro I."/>
            <person name="Monterde A."/>
            <person name="Barbe S."/>
        </authorList>
    </citation>
    <scope>NUCLEOTIDE SEQUENCE</scope>
    <source>
        <strain evidence="1">XYL1981</strain>
    </source>
</reference>
<proteinExistence type="predicted"/>
<organism evidence="1 2">
    <name type="scientific">Xylella fastidiosa subsp. multiplex</name>
    <dbReference type="NCBI Taxonomy" id="644357"/>
    <lineage>
        <taxon>Bacteria</taxon>
        <taxon>Pseudomonadati</taxon>
        <taxon>Pseudomonadota</taxon>
        <taxon>Gammaproteobacteria</taxon>
        <taxon>Lysobacterales</taxon>
        <taxon>Lysobacteraceae</taxon>
        <taxon>Xylella</taxon>
    </lineage>
</organism>
<evidence type="ECO:0000313" key="1">
    <source>
        <dbReference type="EMBL" id="MRU24557.1"/>
    </source>
</evidence>
<dbReference type="RefSeq" id="WP_004084144.1">
    <property type="nucleotide sequence ID" value="NZ_CP047134.1"/>
</dbReference>
<evidence type="ECO:0000313" key="2">
    <source>
        <dbReference type="Proteomes" id="UP000474061"/>
    </source>
</evidence>
<dbReference type="AlphaFoldDB" id="A0A9Q4MJS7"/>